<accession>A0A091R6Z8</accession>
<evidence type="ECO:0008006" key="3">
    <source>
        <dbReference type="Google" id="ProtNLM"/>
    </source>
</evidence>
<sequence length="240" mass="27925">EMWACANHMEFNKAKCKVLHLGKGNPKHKSRLSREWFESIPEEKDLGVSVNETLNMSRQCALAAQKASCILGCIKRSVASREREVILPLYSALMRPHLEYCVQFWGLQHKKDVGLFERVQKRTMKMIRGLEHLPYKDRLRELGLFSLEKRRLQGDLIAAFQFLKGSYKKAGEGLFRRAGSNTPRTNGFKLEESKFRLDIRKKFFTVRVVRHWHRLPREVVDGSSLQVFRARLDRALGNLV</sequence>
<gene>
    <name evidence="1" type="ORF">N332_04988</name>
</gene>
<protein>
    <recommendedName>
        <fullName evidence="3">Reverse transcriptase domain-containing protein</fullName>
    </recommendedName>
</protein>
<name>A0A091R6Z8_9AVES</name>
<dbReference type="PANTHER" id="PTHR33332">
    <property type="entry name" value="REVERSE TRANSCRIPTASE DOMAIN-CONTAINING PROTEIN"/>
    <property type="match status" value="1"/>
</dbReference>
<reference evidence="1 2" key="1">
    <citation type="submission" date="2014-04" db="EMBL/GenBank/DDBJ databases">
        <title>Genome evolution of avian class.</title>
        <authorList>
            <person name="Zhang G."/>
            <person name="Li C."/>
        </authorList>
    </citation>
    <scope>NUCLEOTIDE SEQUENCE [LARGE SCALE GENOMIC DNA]</scope>
    <source>
        <strain evidence="1">BGI_N332</strain>
    </source>
</reference>
<proteinExistence type="predicted"/>
<dbReference type="Proteomes" id="UP000053369">
    <property type="component" value="Unassembled WGS sequence"/>
</dbReference>
<dbReference type="EMBL" id="KK810635">
    <property type="protein sequence ID" value="KFQ35246.1"/>
    <property type="molecule type" value="Genomic_DNA"/>
</dbReference>
<organism evidence="1 2">
    <name type="scientific">Mesitornis unicolor</name>
    <name type="common">brown roatelo</name>
    <dbReference type="NCBI Taxonomy" id="54374"/>
    <lineage>
        <taxon>Eukaryota</taxon>
        <taxon>Metazoa</taxon>
        <taxon>Chordata</taxon>
        <taxon>Craniata</taxon>
        <taxon>Vertebrata</taxon>
        <taxon>Euteleostomi</taxon>
        <taxon>Archelosauria</taxon>
        <taxon>Archosauria</taxon>
        <taxon>Dinosauria</taxon>
        <taxon>Saurischia</taxon>
        <taxon>Theropoda</taxon>
        <taxon>Coelurosauria</taxon>
        <taxon>Aves</taxon>
        <taxon>Neognathae</taxon>
        <taxon>Neoaves</taxon>
        <taxon>Columbimorphae</taxon>
        <taxon>Mesitornithiformes</taxon>
        <taxon>Mesitornithidae</taxon>
        <taxon>Mesitornis</taxon>
    </lineage>
</organism>
<feature type="non-terminal residue" evidence="1">
    <location>
        <position position="240"/>
    </location>
</feature>
<dbReference type="AlphaFoldDB" id="A0A091R6Z8"/>
<evidence type="ECO:0000313" key="2">
    <source>
        <dbReference type="Proteomes" id="UP000053369"/>
    </source>
</evidence>
<evidence type="ECO:0000313" key="1">
    <source>
        <dbReference type="EMBL" id="KFQ35246.1"/>
    </source>
</evidence>
<dbReference type="PRINTS" id="PR01345">
    <property type="entry name" value="CERVTRCPTASE"/>
</dbReference>
<keyword evidence="2" id="KW-1185">Reference proteome</keyword>
<feature type="non-terminal residue" evidence="1">
    <location>
        <position position="1"/>
    </location>
</feature>